<accession>A0A3D9HVH3</accession>
<dbReference type="EMBL" id="QRDW01000001">
    <property type="protein sequence ID" value="RED53492.1"/>
    <property type="molecule type" value="Genomic_DNA"/>
</dbReference>
<organism evidence="1 2">
    <name type="scientific">Aestuariispira insulae</name>
    <dbReference type="NCBI Taxonomy" id="1461337"/>
    <lineage>
        <taxon>Bacteria</taxon>
        <taxon>Pseudomonadati</taxon>
        <taxon>Pseudomonadota</taxon>
        <taxon>Alphaproteobacteria</taxon>
        <taxon>Rhodospirillales</taxon>
        <taxon>Kiloniellaceae</taxon>
        <taxon>Aestuariispira</taxon>
    </lineage>
</organism>
<comment type="caution">
    <text evidence="1">The sequence shown here is derived from an EMBL/GenBank/DDBJ whole genome shotgun (WGS) entry which is preliminary data.</text>
</comment>
<evidence type="ECO:0000313" key="1">
    <source>
        <dbReference type="EMBL" id="RED53492.1"/>
    </source>
</evidence>
<name>A0A3D9HVH3_9PROT</name>
<reference evidence="1 2" key="1">
    <citation type="submission" date="2018-07" db="EMBL/GenBank/DDBJ databases">
        <title>Genomic Encyclopedia of Type Strains, Phase III (KMG-III): the genomes of soil and plant-associated and newly described type strains.</title>
        <authorList>
            <person name="Whitman W."/>
        </authorList>
    </citation>
    <scope>NUCLEOTIDE SEQUENCE [LARGE SCALE GENOMIC DNA]</scope>
    <source>
        <strain evidence="1 2">CECT 8488</strain>
    </source>
</reference>
<gene>
    <name evidence="1" type="ORF">DFP90_101281</name>
</gene>
<keyword evidence="2" id="KW-1185">Reference proteome</keyword>
<evidence type="ECO:0000313" key="2">
    <source>
        <dbReference type="Proteomes" id="UP000256845"/>
    </source>
</evidence>
<protein>
    <submittedName>
        <fullName evidence="1">Uncharacterized protein</fullName>
    </submittedName>
</protein>
<dbReference type="AlphaFoldDB" id="A0A3D9HVH3"/>
<proteinExistence type="predicted"/>
<sequence>MAAVTSVFTLAYVAELLNQHPDRIAETSLELEPEDGFIHVHGCNDKYTPAFTAKGIENLKELLEIHESSRESY</sequence>
<dbReference type="Proteomes" id="UP000256845">
    <property type="component" value="Unassembled WGS sequence"/>
</dbReference>